<dbReference type="GO" id="GO:0006508">
    <property type="term" value="P:proteolysis"/>
    <property type="evidence" value="ECO:0007669"/>
    <property type="project" value="InterPro"/>
</dbReference>
<evidence type="ECO:0000256" key="1">
    <source>
        <dbReference type="SAM" id="MobiDB-lite"/>
    </source>
</evidence>
<evidence type="ECO:0000256" key="2">
    <source>
        <dbReference type="SAM" id="SignalP"/>
    </source>
</evidence>
<feature type="region of interest" description="Disordered" evidence="1">
    <location>
        <begin position="222"/>
        <end position="241"/>
    </location>
</feature>
<protein>
    <submittedName>
        <fullName evidence="3">Peptidase C13 family protein</fullName>
    </submittedName>
</protein>
<keyword evidence="4" id="KW-1185">Reference proteome</keyword>
<proteinExistence type="predicted"/>
<feature type="chain" id="PRO_5011470150" evidence="2">
    <location>
        <begin position="22"/>
        <end position="266"/>
    </location>
</feature>
<gene>
    <name evidence="3" type="ORF">SAMN02745775_101845</name>
</gene>
<accession>A0A1I3Y2J0</accession>
<evidence type="ECO:0000313" key="3">
    <source>
        <dbReference type="EMBL" id="SFK25511.1"/>
    </source>
</evidence>
<dbReference type="InterPro" id="IPR001096">
    <property type="entry name" value="Peptidase_C13"/>
</dbReference>
<name>A0A1I3Y2J0_9PROT</name>
<reference evidence="3 4" key="1">
    <citation type="submission" date="2016-10" db="EMBL/GenBank/DDBJ databases">
        <authorList>
            <person name="de Groot N.N."/>
        </authorList>
    </citation>
    <scope>NUCLEOTIDE SEQUENCE [LARGE SCALE GENOMIC DNA]</scope>
    <source>
        <strain evidence="3 4">DSM 19981</strain>
    </source>
</reference>
<dbReference type="Pfam" id="PF01650">
    <property type="entry name" value="Peptidase_C13"/>
    <property type="match status" value="1"/>
</dbReference>
<dbReference type="GO" id="GO:0008233">
    <property type="term" value="F:peptidase activity"/>
    <property type="evidence" value="ECO:0007669"/>
    <property type="project" value="InterPro"/>
</dbReference>
<dbReference type="Gene3D" id="3.40.50.1460">
    <property type="match status" value="1"/>
</dbReference>
<dbReference type="EMBL" id="FOSQ01000001">
    <property type="protein sequence ID" value="SFK25511.1"/>
    <property type="molecule type" value="Genomic_DNA"/>
</dbReference>
<dbReference type="Proteomes" id="UP000199473">
    <property type="component" value="Unassembled WGS sequence"/>
</dbReference>
<keyword evidence="2" id="KW-0732">Signal</keyword>
<dbReference type="AlphaFoldDB" id="A0A1I3Y2J0"/>
<dbReference type="OrthoDB" id="345222at2"/>
<feature type="signal peptide" evidence="2">
    <location>
        <begin position="1"/>
        <end position="21"/>
    </location>
</feature>
<dbReference type="RefSeq" id="WP_092955874.1">
    <property type="nucleotide sequence ID" value="NZ_FOSQ01000001.1"/>
</dbReference>
<dbReference type="STRING" id="1123062.SAMN02745775_101845"/>
<evidence type="ECO:0000313" key="4">
    <source>
        <dbReference type="Proteomes" id="UP000199473"/>
    </source>
</evidence>
<sequence>MRMRALLALLAVLAMSGLPAAAQPAGAQQAGIRWRAVLVAGDPTLPVWDNAARALAERLTAAGIVVPGQVTRLSARPQEAASGARPGGLPATIEAIQSLRPAAGEGCLVFLTMHGAQDAGLVFVPGNQVLTPNLLDKVLQLGCGNAPTLVVASGCYTGSFATGAMARDNRVVLTAARPDRSSFGCGAGFELTVFDDCLLQSLAQGGPVAGIRERTRDCVQAEETRRRVAPPSEPAAHLGAGLRDLVLPPLPATAAPAVPPRRSKTG</sequence>
<organism evidence="3 4">
    <name type="scientific">Falsiroseomonas stagni DSM 19981</name>
    <dbReference type="NCBI Taxonomy" id="1123062"/>
    <lineage>
        <taxon>Bacteria</taxon>
        <taxon>Pseudomonadati</taxon>
        <taxon>Pseudomonadota</taxon>
        <taxon>Alphaproteobacteria</taxon>
        <taxon>Acetobacterales</taxon>
        <taxon>Roseomonadaceae</taxon>
        <taxon>Falsiroseomonas</taxon>
    </lineage>
</organism>